<evidence type="ECO:0000313" key="4">
    <source>
        <dbReference type="Proteomes" id="UP000291591"/>
    </source>
</evidence>
<dbReference type="Pfam" id="PF01361">
    <property type="entry name" value="Tautomerase"/>
    <property type="match status" value="1"/>
</dbReference>
<accession>A0A4Q7UXJ8</accession>
<feature type="domain" description="4-oxalocrotonate tautomerase-like" evidence="2">
    <location>
        <begin position="2"/>
        <end position="58"/>
    </location>
</feature>
<sequence length="64" mass="6987">MPNITVEILRGRTVEQRRAFVEAVTEAAVVHLGATPERTRIRFLEVGENEVAVGGVFVQPPDAS</sequence>
<dbReference type="Gene3D" id="3.30.429.10">
    <property type="entry name" value="Macrophage Migration Inhibitory Factor"/>
    <property type="match status" value="1"/>
</dbReference>
<reference evidence="3 4" key="1">
    <citation type="submission" date="2019-02" db="EMBL/GenBank/DDBJ databases">
        <title>Sequencing the genomes of 1000 actinobacteria strains.</title>
        <authorList>
            <person name="Klenk H.-P."/>
        </authorList>
    </citation>
    <scope>NUCLEOTIDE SEQUENCE [LARGE SCALE GENOMIC DNA]</scope>
    <source>
        <strain evidence="3 4">DSM 45779</strain>
    </source>
</reference>
<comment type="caution">
    <text evidence="3">The sequence shown here is derived from an EMBL/GenBank/DDBJ whole genome shotgun (WGS) entry which is preliminary data.</text>
</comment>
<keyword evidence="1" id="KW-0413">Isomerase</keyword>
<keyword evidence="4" id="KW-1185">Reference proteome</keyword>
<gene>
    <name evidence="3" type="ORF">EV383_2707</name>
</gene>
<dbReference type="InterPro" id="IPR004370">
    <property type="entry name" value="4-OT-like_dom"/>
</dbReference>
<protein>
    <submittedName>
        <fullName evidence="3">4-oxalocrotonate tautomerase</fullName>
    </submittedName>
</protein>
<dbReference type="EMBL" id="SHKL01000001">
    <property type="protein sequence ID" value="RZT85824.1"/>
    <property type="molecule type" value="Genomic_DNA"/>
</dbReference>
<dbReference type="SUPFAM" id="SSF55331">
    <property type="entry name" value="Tautomerase/MIF"/>
    <property type="match status" value="1"/>
</dbReference>
<name>A0A4Q7UXJ8_PSEST</name>
<organism evidence="3 4">
    <name type="scientific">Pseudonocardia sediminis</name>
    <dbReference type="NCBI Taxonomy" id="1397368"/>
    <lineage>
        <taxon>Bacteria</taxon>
        <taxon>Bacillati</taxon>
        <taxon>Actinomycetota</taxon>
        <taxon>Actinomycetes</taxon>
        <taxon>Pseudonocardiales</taxon>
        <taxon>Pseudonocardiaceae</taxon>
        <taxon>Pseudonocardia</taxon>
    </lineage>
</organism>
<evidence type="ECO:0000259" key="2">
    <source>
        <dbReference type="Pfam" id="PF01361"/>
    </source>
</evidence>
<evidence type="ECO:0000256" key="1">
    <source>
        <dbReference type="ARBA" id="ARBA00023235"/>
    </source>
</evidence>
<dbReference type="Proteomes" id="UP000291591">
    <property type="component" value="Unassembled WGS sequence"/>
</dbReference>
<evidence type="ECO:0000313" key="3">
    <source>
        <dbReference type="EMBL" id="RZT85824.1"/>
    </source>
</evidence>
<dbReference type="InterPro" id="IPR014347">
    <property type="entry name" value="Tautomerase/MIF_sf"/>
</dbReference>
<dbReference type="AlphaFoldDB" id="A0A4Q7UXJ8"/>
<proteinExistence type="predicted"/>
<dbReference type="GO" id="GO:0016853">
    <property type="term" value="F:isomerase activity"/>
    <property type="evidence" value="ECO:0007669"/>
    <property type="project" value="UniProtKB-KW"/>
</dbReference>
<dbReference type="RefSeq" id="WP_130290223.1">
    <property type="nucleotide sequence ID" value="NZ_SHKL01000001.1"/>
</dbReference>